<protein>
    <recommendedName>
        <fullName evidence="1">Glutaminase A central domain-containing protein</fullName>
    </recommendedName>
</protein>
<dbReference type="VEuPathDB" id="FungiDB:MELLADRAFT_103733"/>
<dbReference type="STRING" id="747676.F4RC73"/>
<dbReference type="PANTHER" id="PTHR31987:SF1">
    <property type="entry name" value="GLUTAMINASE A"/>
    <property type="match status" value="1"/>
</dbReference>
<sequence length="261" mass="29456">MAFWPIQFPQNPNAYRLGWTGLIRINGITYKFFANANESLNPSNQFKTASQLSFNYNSTRSIFEFEAGEVRLLVDFSSTPSSVKSETLHWNLVLMIGHVRDPYVSYIVDTKETNDLFEFGYHDFENSFNNSTNSDTQISNDAMKIFVKVLGAIEITIGRIDQTGEVNQNDVKIFSKGISSNGDMSPNFPILTYYNCVLLKYLLKPLFEYSESGLFTILEGTGVSRPITNLSHYATAHNDGNDKAMLIEEAGNFLIMTLVIK</sequence>
<dbReference type="RefSeq" id="XP_007407053.1">
    <property type="nucleotide sequence ID" value="XM_007406991.1"/>
</dbReference>
<dbReference type="InParanoid" id="F4RC73"/>
<dbReference type="Proteomes" id="UP000001072">
    <property type="component" value="Unassembled WGS sequence"/>
</dbReference>
<evidence type="ECO:0000313" key="2">
    <source>
        <dbReference type="EMBL" id="EGG09999.1"/>
    </source>
</evidence>
<dbReference type="InterPro" id="IPR032514">
    <property type="entry name" value="GtaA_central"/>
</dbReference>
<organism evidence="3">
    <name type="scientific">Melampsora larici-populina (strain 98AG31 / pathotype 3-4-7)</name>
    <name type="common">Poplar leaf rust fungus</name>
    <dbReference type="NCBI Taxonomy" id="747676"/>
    <lineage>
        <taxon>Eukaryota</taxon>
        <taxon>Fungi</taxon>
        <taxon>Dikarya</taxon>
        <taxon>Basidiomycota</taxon>
        <taxon>Pucciniomycotina</taxon>
        <taxon>Pucciniomycetes</taxon>
        <taxon>Pucciniales</taxon>
        <taxon>Melampsoraceae</taxon>
        <taxon>Melampsora</taxon>
    </lineage>
</organism>
<name>F4RC73_MELLP</name>
<evidence type="ECO:0000313" key="3">
    <source>
        <dbReference type="Proteomes" id="UP000001072"/>
    </source>
</evidence>
<evidence type="ECO:0000259" key="1">
    <source>
        <dbReference type="Pfam" id="PF16335"/>
    </source>
</evidence>
<proteinExistence type="predicted"/>
<reference evidence="3" key="1">
    <citation type="journal article" date="2011" name="Proc. Natl. Acad. Sci. U.S.A.">
        <title>Obligate biotrophy features unraveled by the genomic analysis of rust fungi.</title>
        <authorList>
            <person name="Duplessis S."/>
            <person name="Cuomo C.A."/>
            <person name="Lin Y.-C."/>
            <person name="Aerts A."/>
            <person name="Tisserant E."/>
            <person name="Veneault-Fourrey C."/>
            <person name="Joly D.L."/>
            <person name="Hacquard S."/>
            <person name="Amselem J."/>
            <person name="Cantarel B.L."/>
            <person name="Chiu R."/>
            <person name="Coutinho P.M."/>
            <person name="Feau N."/>
            <person name="Field M."/>
            <person name="Frey P."/>
            <person name="Gelhaye E."/>
            <person name="Goldberg J."/>
            <person name="Grabherr M.G."/>
            <person name="Kodira C.D."/>
            <person name="Kohler A."/>
            <person name="Kuees U."/>
            <person name="Lindquist E.A."/>
            <person name="Lucas S.M."/>
            <person name="Mago R."/>
            <person name="Mauceli E."/>
            <person name="Morin E."/>
            <person name="Murat C."/>
            <person name="Pangilinan J.L."/>
            <person name="Park R."/>
            <person name="Pearson M."/>
            <person name="Quesneville H."/>
            <person name="Rouhier N."/>
            <person name="Sakthikumar S."/>
            <person name="Salamov A.A."/>
            <person name="Schmutz J."/>
            <person name="Selles B."/>
            <person name="Shapiro H."/>
            <person name="Tanguay P."/>
            <person name="Tuskan G.A."/>
            <person name="Henrissat B."/>
            <person name="Van de Peer Y."/>
            <person name="Rouze P."/>
            <person name="Ellis J.G."/>
            <person name="Dodds P.N."/>
            <person name="Schein J.E."/>
            <person name="Zhong S."/>
            <person name="Hamelin R.C."/>
            <person name="Grigoriev I.V."/>
            <person name="Szabo L.J."/>
            <person name="Martin F."/>
        </authorList>
    </citation>
    <scope>NUCLEOTIDE SEQUENCE [LARGE SCALE GENOMIC DNA]</scope>
    <source>
        <strain evidence="3">98AG31 / pathotype 3-4-7</strain>
    </source>
</reference>
<dbReference type="InterPro" id="IPR052743">
    <property type="entry name" value="Glutaminase_GtaA"/>
</dbReference>
<gene>
    <name evidence="2" type="ORF">MELLADRAFT_103733</name>
</gene>
<dbReference type="GeneID" id="18922063"/>
<accession>F4RC73</accession>
<dbReference type="PANTHER" id="PTHR31987">
    <property type="entry name" value="GLUTAMINASE A-RELATED"/>
    <property type="match status" value="1"/>
</dbReference>
<dbReference type="KEGG" id="mlr:MELLADRAFT_103733"/>
<dbReference type="HOGENOM" id="CLU_1065884_0_0_1"/>
<dbReference type="OrthoDB" id="3918848at2759"/>
<dbReference type="AlphaFoldDB" id="F4RC73"/>
<feature type="domain" description="Glutaminase A central" evidence="1">
    <location>
        <begin position="149"/>
        <end position="259"/>
    </location>
</feature>
<keyword evidence="3" id="KW-1185">Reference proteome</keyword>
<dbReference type="EMBL" id="GL883096">
    <property type="protein sequence ID" value="EGG09999.1"/>
    <property type="molecule type" value="Genomic_DNA"/>
</dbReference>
<dbReference type="Pfam" id="PF16335">
    <property type="entry name" value="GtaA_6_Hairpin"/>
    <property type="match status" value="1"/>
</dbReference>